<sequence length="121" mass="13763">MLGISAIESMDIIADINSIKELIDDVKYARKLTRVAKSSPVILANIENEKIIEFCKIYPVLVNRIRFNEDGTKITLDTKVSKDLFIKVLMDDFLTSQLTQFYYESLAKDALKLAADNTKEN</sequence>
<reference evidence="1 2" key="1">
    <citation type="journal article" date="2008" name="J. Bacteriol.">
        <title>Insights into the environmental resistance gene pool from the genome sequence of the multidrug-resistant environmental isolate Escherichia coli SMS-3-5.</title>
        <authorList>
            <person name="Fricke W.F."/>
            <person name="Wright M.S."/>
            <person name="Lindell A.H."/>
            <person name="Harkins D.M."/>
            <person name="Baker-Austin C."/>
            <person name="Ravel J."/>
            <person name="Stepanauskas R."/>
        </authorList>
    </citation>
    <scope>NUCLEOTIDE SEQUENCE [LARGE SCALE GENOMIC DNA]</scope>
    <source>
        <strain evidence="2">SMS-3-5 / SECEC</strain>
    </source>
</reference>
<protein>
    <recommendedName>
        <fullName evidence="3">DUF4868 domain-containing protein</fullName>
    </recommendedName>
</protein>
<accession>B1LRH5</accession>
<organism evidence="1 2">
    <name type="scientific">Escherichia coli (strain SMS-3-5 / SECEC)</name>
    <dbReference type="NCBI Taxonomy" id="439855"/>
    <lineage>
        <taxon>Bacteria</taxon>
        <taxon>Pseudomonadati</taxon>
        <taxon>Pseudomonadota</taxon>
        <taxon>Gammaproteobacteria</taxon>
        <taxon>Enterobacterales</taxon>
        <taxon>Enterobacteriaceae</taxon>
        <taxon>Escherichia</taxon>
    </lineage>
</organism>
<dbReference type="AlphaFoldDB" id="B1LRH5"/>
<dbReference type="EMBL" id="CP000970">
    <property type="protein sequence ID" value="ACB18366.1"/>
    <property type="molecule type" value="Genomic_DNA"/>
</dbReference>
<proteinExistence type="predicted"/>
<gene>
    <name evidence="1" type="ordered locus">EcSMS35_4775</name>
</gene>
<dbReference type="InterPro" id="IPR032359">
    <property type="entry name" value="KwaB-like"/>
</dbReference>
<dbReference type="HOGENOM" id="CLU_2034384_0_0_6"/>
<dbReference type="KEGG" id="ecm:EcSMS35_4775"/>
<evidence type="ECO:0008006" key="3">
    <source>
        <dbReference type="Google" id="ProtNLM"/>
    </source>
</evidence>
<dbReference type="Proteomes" id="UP000007011">
    <property type="component" value="Chromosome"/>
</dbReference>
<dbReference type="Pfam" id="PF16162">
    <property type="entry name" value="KwaB"/>
    <property type="match status" value="1"/>
</dbReference>
<evidence type="ECO:0000313" key="2">
    <source>
        <dbReference type="Proteomes" id="UP000007011"/>
    </source>
</evidence>
<evidence type="ECO:0000313" key="1">
    <source>
        <dbReference type="EMBL" id="ACB18366.1"/>
    </source>
</evidence>
<dbReference type="RefSeq" id="WP_000900706.1">
    <property type="nucleotide sequence ID" value="NC_010498.1"/>
</dbReference>
<name>B1LRH5_ECOSM</name>